<accession>A0A399RFV1</accession>
<keyword evidence="2 4" id="KW-0346">Stress response</keyword>
<dbReference type="InterPro" id="IPR013805">
    <property type="entry name" value="GrpE_CC"/>
</dbReference>
<comment type="subunit">
    <text evidence="4">Homodimer.</text>
</comment>
<dbReference type="PROSITE" id="PS01071">
    <property type="entry name" value="GRPE"/>
    <property type="match status" value="1"/>
</dbReference>
<gene>
    <name evidence="4 8" type="primary">grpE</name>
    <name evidence="8" type="ORF">D1223_07430</name>
</gene>
<dbReference type="GO" id="GO:0051082">
    <property type="term" value="F:unfolded protein binding"/>
    <property type="evidence" value="ECO:0007669"/>
    <property type="project" value="TreeGrafter"/>
</dbReference>
<dbReference type="InterPro" id="IPR000740">
    <property type="entry name" value="GrpE"/>
</dbReference>
<evidence type="ECO:0000256" key="2">
    <source>
        <dbReference type="ARBA" id="ARBA00023016"/>
    </source>
</evidence>
<dbReference type="RefSeq" id="WP_119375771.1">
    <property type="nucleotide sequence ID" value="NZ_QWFX01000006.1"/>
</dbReference>
<dbReference type="InterPro" id="IPR009012">
    <property type="entry name" value="GrpE_head"/>
</dbReference>
<dbReference type="GO" id="GO:0006457">
    <property type="term" value="P:protein folding"/>
    <property type="evidence" value="ECO:0007669"/>
    <property type="project" value="InterPro"/>
</dbReference>
<protein>
    <recommendedName>
        <fullName evidence="4 5">Protein GrpE</fullName>
    </recommendedName>
    <alternativeName>
        <fullName evidence="4">HSP-70 cofactor</fullName>
    </alternativeName>
</protein>
<comment type="subcellular location">
    <subcellularLocation>
        <location evidence="4">Cytoplasm</location>
    </subcellularLocation>
</comment>
<keyword evidence="3 4" id="KW-0143">Chaperone</keyword>
<dbReference type="GO" id="GO:0000774">
    <property type="term" value="F:adenyl-nucleotide exchange factor activity"/>
    <property type="evidence" value="ECO:0007669"/>
    <property type="project" value="InterPro"/>
</dbReference>
<keyword evidence="4" id="KW-0963">Cytoplasm</keyword>
<name>A0A399RFV1_9PROT</name>
<dbReference type="Gene3D" id="3.90.20.20">
    <property type="match status" value="1"/>
</dbReference>
<comment type="caution">
    <text evidence="8">The sequence shown here is derived from an EMBL/GenBank/DDBJ whole genome shotgun (WGS) entry which is preliminary data.</text>
</comment>
<dbReference type="HAMAP" id="MF_01151">
    <property type="entry name" value="GrpE"/>
    <property type="match status" value="1"/>
</dbReference>
<evidence type="ECO:0000256" key="1">
    <source>
        <dbReference type="ARBA" id="ARBA00009054"/>
    </source>
</evidence>
<dbReference type="CDD" id="cd00446">
    <property type="entry name" value="GrpE"/>
    <property type="match status" value="1"/>
</dbReference>
<evidence type="ECO:0000256" key="6">
    <source>
        <dbReference type="RuleBase" id="RU004478"/>
    </source>
</evidence>
<comment type="similarity">
    <text evidence="1 4 6">Belongs to the GrpE family.</text>
</comment>
<dbReference type="AlphaFoldDB" id="A0A399RFV1"/>
<feature type="region of interest" description="Disordered" evidence="7">
    <location>
        <begin position="1"/>
        <end position="35"/>
    </location>
</feature>
<dbReference type="Gene3D" id="2.30.22.10">
    <property type="entry name" value="Head domain of nucleotide exchange factor GrpE"/>
    <property type="match status" value="1"/>
</dbReference>
<dbReference type="SUPFAM" id="SSF58014">
    <property type="entry name" value="Coiled-coil domain of nucleotide exchange factor GrpE"/>
    <property type="match status" value="1"/>
</dbReference>
<evidence type="ECO:0000256" key="7">
    <source>
        <dbReference type="SAM" id="MobiDB-lite"/>
    </source>
</evidence>
<sequence>MTEHEKHTTDMSAPDRPQSAESKDAKTKKPADAEAKLSDLEDKFLRALADAENARKRAARARTEGHVAGIAEAVNALLPTLDNIELALKNRPNTDAVSVASLFDGVEATRRVFIEGLKSLGVERLDPTGEAFDPNTCEAMSVQEVDTAPTNTVLETVQPGYRRGDYLIRPAIVVVSKMKNSGPGESEDQHTKV</sequence>
<dbReference type="PRINTS" id="PR00773">
    <property type="entry name" value="GRPEPROTEIN"/>
</dbReference>
<dbReference type="OrthoDB" id="9789811at2"/>
<evidence type="ECO:0000256" key="3">
    <source>
        <dbReference type="ARBA" id="ARBA00023186"/>
    </source>
</evidence>
<evidence type="ECO:0000256" key="4">
    <source>
        <dbReference type="HAMAP-Rule" id="MF_01151"/>
    </source>
</evidence>
<dbReference type="GO" id="GO:0005737">
    <property type="term" value="C:cytoplasm"/>
    <property type="evidence" value="ECO:0007669"/>
    <property type="project" value="UniProtKB-SubCell"/>
</dbReference>
<evidence type="ECO:0000256" key="5">
    <source>
        <dbReference type="RuleBase" id="RU000639"/>
    </source>
</evidence>
<evidence type="ECO:0000313" key="9">
    <source>
        <dbReference type="Proteomes" id="UP000266385"/>
    </source>
</evidence>
<reference evidence="8 9" key="1">
    <citation type="submission" date="2018-08" db="EMBL/GenBank/DDBJ databases">
        <title>Henriciella mobilis sp. nov., isolated from seawater.</title>
        <authorList>
            <person name="Cheng H."/>
            <person name="Wu Y.-H."/>
            <person name="Xu X.-W."/>
            <person name="Guo L.-L."/>
        </authorList>
    </citation>
    <scope>NUCLEOTIDE SEQUENCE [LARGE SCALE GENOMIC DNA]</scope>
    <source>
        <strain evidence="8 9">JN25</strain>
    </source>
</reference>
<keyword evidence="9" id="KW-1185">Reference proteome</keyword>
<evidence type="ECO:0000313" key="8">
    <source>
        <dbReference type="EMBL" id="RIJ30456.1"/>
    </source>
</evidence>
<organism evidence="8 9">
    <name type="scientific">Henriciella mobilis</name>
    <dbReference type="NCBI Taxonomy" id="2305467"/>
    <lineage>
        <taxon>Bacteria</taxon>
        <taxon>Pseudomonadati</taxon>
        <taxon>Pseudomonadota</taxon>
        <taxon>Alphaproteobacteria</taxon>
        <taxon>Hyphomonadales</taxon>
        <taxon>Hyphomonadaceae</taxon>
        <taxon>Henriciella</taxon>
    </lineage>
</organism>
<dbReference type="Proteomes" id="UP000266385">
    <property type="component" value="Unassembled WGS sequence"/>
</dbReference>
<feature type="compositionally biased region" description="Basic and acidic residues" evidence="7">
    <location>
        <begin position="21"/>
        <end position="35"/>
    </location>
</feature>
<dbReference type="GO" id="GO:0042803">
    <property type="term" value="F:protein homodimerization activity"/>
    <property type="evidence" value="ECO:0007669"/>
    <property type="project" value="InterPro"/>
</dbReference>
<dbReference type="Pfam" id="PF01025">
    <property type="entry name" value="GrpE"/>
    <property type="match status" value="1"/>
</dbReference>
<dbReference type="GO" id="GO:0051087">
    <property type="term" value="F:protein-folding chaperone binding"/>
    <property type="evidence" value="ECO:0007669"/>
    <property type="project" value="InterPro"/>
</dbReference>
<comment type="function">
    <text evidence="4 5">Participates actively in the response to hyperosmotic and heat shock by preventing the aggregation of stress-denatured proteins, in association with DnaK and GrpE. It is the nucleotide exchange factor for DnaK and may function as a thermosensor. Unfolded proteins bind initially to DnaJ; upon interaction with the DnaJ-bound protein, DnaK hydrolyzes its bound ATP, resulting in the formation of a stable complex. GrpE releases ADP from DnaK; ATP binding to DnaK triggers the release of the substrate protein, thus completing the reaction cycle. Several rounds of ATP-dependent interactions between DnaJ, DnaK and GrpE are required for fully efficient folding.</text>
</comment>
<dbReference type="SUPFAM" id="SSF51064">
    <property type="entry name" value="Head domain of nucleotide exchange factor GrpE"/>
    <property type="match status" value="1"/>
</dbReference>
<proteinExistence type="inferred from homology"/>
<dbReference type="PANTHER" id="PTHR21237:SF23">
    <property type="entry name" value="GRPE PROTEIN HOMOLOG, MITOCHONDRIAL"/>
    <property type="match status" value="1"/>
</dbReference>
<dbReference type="EMBL" id="QWFX01000006">
    <property type="protein sequence ID" value="RIJ30456.1"/>
    <property type="molecule type" value="Genomic_DNA"/>
</dbReference>
<dbReference type="PANTHER" id="PTHR21237">
    <property type="entry name" value="GRPE PROTEIN"/>
    <property type="match status" value="1"/>
</dbReference>